<dbReference type="Proteomes" id="UP001285636">
    <property type="component" value="Unassembled WGS sequence"/>
</dbReference>
<name>A0AAJ2KSR6_ALKPS</name>
<protein>
    <submittedName>
        <fullName evidence="2">Metal-dependent hydrolase</fullName>
    </submittedName>
</protein>
<feature type="transmembrane region" description="Helical" evidence="1">
    <location>
        <begin position="137"/>
        <end position="155"/>
    </location>
</feature>
<keyword evidence="1" id="KW-0472">Membrane</keyword>
<proteinExistence type="predicted"/>
<evidence type="ECO:0000313" key="3">
    <source>
        <dbReference type="Proteomes" id="UP001285636"/>
    </source>
</evidence>
<keyword evidence="2" id="KW-0378">Hydrolase</keyword>
<dbReference type="RefSeq" id="WP_289236266.1">
    <property type="nucleotide sequence ID" value="NZ_CP117835.1"/>
</dbReference>
<keyword evidence="1" id="KW-0812">Transmembrane</keyword>
<feature type="transmembrane region" description="Helical" evidence="1">
    <location>
        <begin position="97"/>
        <end position="116"/>
    </location>
</feature>
<evidence type="ECO:0000256" key="1">
    <source>
        <dbReference type="SAM" id="Phobius"/>
    </source>
</evidence>
<keyword evidence="1" id="KW-1133">Transmembrane helix</keyword>
<dbReference type="PANTHER" id="PTHR35531:SF1">
    <property type="entry name" value="INNER MEMBRANE PROTEIN YBCI-RELATED"/>
    <property type="match status" value="1"/>
</dbReference>
<dbReference type="PANTHER" id="PTHR35531">
    <property type="entry name" value="INNER MEMBRANE PROTEIN YBCI-RELATED"/>
    <property type="match status" value="1"/>
</dbReference>
<organism evidence="2 3">
    <name type="scientific">Alkalihalophilus pseudofirmus</name>
    <name type="common">Bacillus pseudofirmus</name>
    <dbReference type="NCBI Taxonomy" id="79885"/>
    <lineage>
        <taxon>Bacteria</taxon>
        <taxon>Bacillati</taxon>
        <taxon>Bacillota</taxon>
        <taxon>Bacilli</taxon>
        <taxon>Bacillales</taxon>
        <taxon>Bacillaceae</taxon>
        <taxon>Alkalihalophilus</taxon>
    </lineage>
</organism>
<sequence length="162" mass="18036">MTGKTHVAGGLALCMAADTFLLPHSGTPLYYVAGMAGALIPDICHIHSKIGRRLPLLSRAISSIFGHRTLTHSLLFLGIWALIFHIFFAEYTMIRDGLIVGMISHIILDASTVRGVRLFYPLDFRVRLPFFIRTGGAFERVLFLALSLYVVIYSLDTLKGWL</sequence>
<dbReference type="GO" id="GO:0016787">
    <property type="term" value="F:hydrolase activity"/>
    <property type="evidence" value="ECO:0007669"/>
    <property type="project" value="UniProtKB-KW"/>
</dbReference>
<dbReference type="AlphaFoldDB" id="A0AAJ2KSR6"/>
<dbReference type="Pfam" id="PF04307">
    <property type="entry name" value="YdjM"/>
    <property type="match status" value="1"/>
</dbReference>
<gene>
    <name evidence="2" type="ORF">RYX45_03360</name>
</gene>
<dbReference type="EMBL" id="JAWJAY010000001">
    <property type="protein sequence ID" value="MDV2884201.1"/>
    <property type="molecule type" value="Genomic_DNA"/>
</dbReference>
<comment type="caution">
    <text evidence="2">The sequence shown here is derived from an EMBL/GenBank/DDBJ whole genome shotgun (WGS) entry which is preliminary data.</text>
</comment>
<evidence type="ECO:0000313" key="2">
    <source>
        <dbReference type="EMBL" id="MDV2884201.1"/>
    </source>
</evidence>
<feature type="transmembrane region" description="Helical" evidence="1">
    <location>
        <begin position="29"/>
        <end position="48"/>
    </location>
</feature>
<dbReference type="InterPro" id="IPR007404">
    <property type="entry name" value="YdjM-like"/>
</dbReference>
<reference evidence="2" key="1">
    <citation type="submission" date="2023-10" db="EMBL/GenBank/DDBJ databases">
        <title>Screening of Alkalihalophilus pseudofirmusBZ-TG-HK211 and Its Alleviation of Salt Stress on Rapeseed Growth.</title>
        <authorList>
            <person name="Zhao B."/>
            <person name="Guo T."/>
        </authorList>
    </citation>
    <scope>NUCLEOTIDE SEQUENCE</scope>
    <source>
        <strain evidence="2">BZ-TG-HK211</strain>
    </source>
</reference>
<feature type="transmembrane region" description="Helical" evidence="1">
    <location>
        <begin position="69"/>
        <end position="91"/>
    </location>
</feature>
<accession>A0AAJ2KSR6</accession>